<organism evidence="10 11">
    <name type="scientific">Myxococcus llanfairpwllgwyngyllgogerychwyrndrobwllllantysiliogogogochensis</name>
    <dbReference type="NCBI Taxonomy" id="2590453"/>
    <lineage>
        <taxon>Bacteria</taxon>
        <taxon>Pseudomonadati</taxon>
        <taxon>Myxococcota</taxon>
        <taxon>Myxococcia</taxon>
        <taxon>Myxococcales</taxon>
        <taxon>Cystobacterineae</taxon>
        <taxon>Myxococcaceae</taxon>
        <taxon>Myxococcus</taxon>
    </lineage>
</organism>
<evidence type="ECO:0000313" key="10">
    <source>
        <dbReference type="EMBL" id="TQF17166.1"/>
    </source>
</evidence>
<feature type="transmembrane region" description="Helical" evidence="8">
    <location>
        <begin position="444"/>
        <end position="462"/>
    </location>
</feature>
<feature type="transmembrane region" description="Helical" evidence="8">
    <location>
        <begin position="88"/>
        <end position="107"/>
    </location>
</feature>
<keyword evidence="4 8" id="KW-0812">Transmembrane</keyword>
<dbReference type="InterPro" id="IPR011701">
    <property type="entry name" value="MFS"/>
</dbReference>
<evidence type="ECO:0000256" key="1">
    <source>
        <dbReference type="ARBA" id="ARBA00004651"/>
    </source>
</evidence>
<feature type="domain" description="Major facilitator superfamily (MFS) profile" evidence="9">
    <location>
        <begin position="22"/>
        <end position="466"/>
    </location>
</feature>
<feature type="transmembrane region" description="Helical" evidence="8">
    <location>
        <begin position="146"/>
        <end position="168"/>
    </location>
</feature>
<dbReference type="SUPFAM" id="SSF103473">
    <property type="entry name" value="MFS general substrate transporter"/>
    <property type="match status" value="1"/>
</dbReference>
<dbReference type="GO" id="GO:0005886">
    <property type="term" value="C:plasma membrane"/>
    <property type="evidence" value="ECO:0007669"/>
    <property type="project" value="UniProtKB-SubCell"/>
</dbReference>
<sequence>MPSDTSSGGASVSYASARGRGVLLASVLGSGMAFLDSTAVNVALPALGRELHTGLTGLQWAVDAYLLTLGSLVLTGGALGDAWGQRRVFLLGVVGFTAMSVLCGLAPNAWTLALFRAAQGMGAALLVPASLALLRTSFPEADRQRAVAAWAGLSGVTTALGPLLGGWLVDVASWRLVFFLNLPLAALTAWATLRHVPDDRPTGDARKLDLAGSVTAALGLGGVIYALIEGPAHGWSVAPVLAAVFGAAMLAAFLVIESRARNPMLPLGLFRSRTFSGANLTTLTVYFALGGVGFLLILALQQQLGYSALAAGASLLPITVMLLLLSPLVGRLAGRIGARPLMTAGPLLAGVGMALLTLIHRGGSYVGTVLPGVLVLGLGLSLTVGPLTAVVLGAVEDRHAGIASGVNNAVARIAGLLAVALLPLLGGLANKTGDAFLAGTREALWVSAGLCVLGALCSFLLLPQDVGRVKREPSRPSPRSTAPPGSRPGLQFRSQRK</sequence>
<name>A0A540X797_9BACT</name>
<feature type="transmembrane region" description="Helical" evidence="8">
    <location>
        <begin position="174"/>
        <end position="196"/>
    </location>
</feature>
<keyword evidence="11" id="KW-1185">Reference proteome</keyword>
<feature type="transmembrane region" description="Helical" evidence="8">
    <location>
        <begin position="21"/>
        <end position="44"/>
    </location>
</feature>
<dbReference type="InterPro" id="IPR036259">
    <property type="entry name" value="MFS_trans_sf"/>
</dbReference>
<evidence type="ECO:0000256" key="3">
    <source>
        <dbReference type="ARBA" id="ARBA00022475"/>
    </source>
</evidence>
<dbReference type="AlphaFoldDB" id="A0A540X797"/>
<feature type="transmembrane region" description="Helical" evidence="8">
    <location>
        <begin position="113"/>
        <end position="134"/>
    </location>
</feature>
<feature type="transmembrane region" description="Helical" evidence="8">
    <location>
        <begin position="64"/>
        <end position="83"/>
    </location>
</feature>
<feature type="transmembrane region" description="Helical" evidence="8">
    <location>
        <begin position="234"/>
        <end position="256"/>
    </location>
</feature>
<evidence type="ECO:0000256" key="6">
    <source>
        <dbReference type="ARBA" id="ARBA00023136"/>
    </source>
</evidence>
<keyword evidence="5 8" id="KW-1133">Transmembrane helix</keyword>
<comment type="subcellular location">
    <subcellularLocation>
        <location evidence="1">Cell membrane</location>
        <topology evidence="1">Multi-pass membrane protein</topology>
    </subcellularLocation>
</comment>
<feature type="region of interest" description="Disordered" evidence="7">
    <location>
        <begin position="469"/>
        <end position="497"/>
    </location>
</feature>
<comment type="caution">
    <text evidence="10">The sequence shown here is derived from an EMBL/GenBank/DDBJ whole genome shotgun (WGS) entry which is preliminary data.</text>
</comment>
<keyword evidence="6 8" id="KW-0472">Membrane</keyword>
<feature type="transmembrane region" description="Helical" evidence="8">
    <location>
        <begin position="306"/>
        <end position="329"/>
    </location>
</feature>
<proteinExistence type="predicted"/>
<feature type="transmembrane region" description="Helical" evidence="8">
    <location>
        <begin position="372"/>
        <end position="394"/>
    </location>
</feature>
<accession>A0A540X797</accession>
<dbReference type="Gene3D" id="1.20.1720.10">
    <property type="entry name" value="Multidrug resistance protein D"/>
    <property type="match status" value="1"/>
</dbReference>
<evidence type="ECO:0000256" key="7">
    <source>
        <dbReference type="SAM" id="MobiDB-lite"/>
    </source>
</evidence>
<evidence type="ECO:0000256" key="5">
    <source>
        <dbReference type="ARBA" id="ARBA00022989"/>
    </source>
</evidence>
<feature type="transmembrane region" description="Helical" evidence="8">
    <location>
        <begin position="208"/>
        <end position="228"/>
    </location>
</feature>
<keyword evidence="2" id="KW-0813">Transport</keyword>
<evidence type="ECO:0000259" key="9">
    <source>
        <dbReference type="PROSITE" id="PS50850"/>
    </source>
</evidence>
<feature type="transmembrane region" description="Helical" evidence="8">
    <location>
        <begin position="277"/>
        <end position="300"/>
    </location>
</feature>
<protein>
    <submittedName>
        <fullName evidence="10">MFS transporter</fullName>
    </submittedName>
</protein>
<dbReference type="Gene3D" id="1.20.1250.20">
    <property type="entry name" value="MFS general substrate transporter like domains"/>
    <property type="match status" value="1"/>
</dbReference>
<feature type="transmembrane region" description="Helical" evidence="8">
    <location>
        <begin position="406"/>
        <end position="424"/>
    </location>
</feature>
<dbReference type="InterPro" id="IPR020846">
    <property type="entry name" value="MFS_dom"/>
</dbReference>
<reference evidence="10 11" key="1">
    <citation type="submission" date="2019-06" db="EMBL/GenBank/DDBJ databases">
        <authorList>
            <person name="Livingstone P."/>
            <person name="Whitworth D."/>
        </authorList>
    </citation>
    <scope>NUCLEOTIDE SEQUENCE [LARGE SCALE GENOMIC DNA]</scope>
    <source>
        <strain evidence="10 11">AM401</strain>
    </source>
</reference>
<evidence type="ECO:0000256" key="4">
    <source>
        <dbReference type="ARBA" id="ARBA00022692"/>
    </source>
</evidence>
<dbReference type="Proteomes" id="UP000315369">
    <property type="component" value="Unassembled WGS sequence"/>
</dbReference>
<feature type="compositionally biased region" description="Low complexity" evidence="7">
    <location>
        <begin position="477"/>
        <end position="488"/>
    </location>
</feature>
<dbReference type="OrthoDB" id="9812221at2"/>
<dbReference type="InterPro" id="IPR004638">
    <property type="entry name" value="EmrB-like"/>
</dbReference>
<dbReference type="Pfam" id="PF07690">
    <property type="entry name" value="MFS_1"/>
    <property type="match status" value="1"/>
</dbReference>
<dbReference type="NCBIfam" id="TIGR00711">
    <property type="entry name" value="efflux_EmrB"/>
    <property type="match status" value="1"/>
</dbReference>
<evidence type="ECO:0000256" key="2">
    <source>
        <dbReference type="ARBA" id="ARBA00022448"/>
    </source>
</evidence>
<keyword evidence="3" id="KW-1003">Cell membrane</keyword>
<dbReference type="EMBL" id="VIFM01000011">
    <property type="protein sequence ID" value="TQF17166.1"/>
    <property type="molecule type" value="Genomic_DNA"/>
</dbReference>
<dbReference type="PANTHER" id="PTHR42718">
    <property type="entry name" value="MAJOR FACILITATOR SUPERFAMILY MULTIDRUG TRANSPORTER MFSC"/>
    <property type="match status" value="1"/>
</dbReference>
<dbReference type="CDD" id="cd17321">
    <property type="entry name" value="MFS_MMR_MDR_like"/>
    <property type="match status" value="1"/>
</dbReference>
<evidence type="ECO:0000256" key="8">
    <source>
        <dbReference type="SAM" id="Phobius"/>
    </source>
</evidence>
<dbReference type="PANTHER" id="PTHR42718:SF42">
    <property type="entry name" value="EXPORT PROTEIN"/>
    <property type="match status" value="1"/>
</dbReference>
<dbReference type="GO" id="GO:0022857">
    <property type="term" value="F:transmembrane transporter activity"/>
    <property type="evidence" value="ECO:0007669"/>
    <property type="project" value="InterPro"/>
</dbReference>
<dbReference type="PROSITE" id="PS50850">
    <property type="entry name" value="MFS"/>
    <property type="match status" value="1"/>
</dbReference>
<evidence type="ECO:0000313" key="11">
    <source>
        <dbReference type="Proteomes" id="UP000315369"/>
    </source>
</evidence>
<gene>
    <name evidence="10" type="ORF">FJV41_04345</name>
</gene>
<feature type="transmembrane region" description="Helical" evidence="8">
    <location>
        <begin position="341"/>
        <end position="360"/>
    </location>
</feature>